<dbReference type="AlphaFoldDB" id="A0A316VZ89"/>
<evidence type="ECO:0000313" key="2">
    <source>
        <dbReference type="Proteomes" id="UP000245783"/>
    </source>
</evidence>
<accession>A0A316VZ89</accession>
<reference evidence="1 2" key="1">
    <citation type="journal article" date="2018" name="Mol. Biol. Evol.">
        <title>Broad Genomic Sampling Reveals a Smut Pathogenic Ancestry of the Fungal Clade Ustilaginomycotina.</title>
        <authorList>
            <person name="Kijpornyongpan T."/>
            <person name="Mondo S.J."/>
            <person name="Barry K."/>
            <person name="Sandor L."/>
            <person name="Lee J."/>
            <person name="Lipzen A."/>
            <person name="Pangilinan J."/>
            <person name="LaButti K."/>
            <person name="Hainaut M."/>
            <person name="Henrissat B."/>
            <person name="Grigoriev I.V."/>
            <person name="Spatafora J.W."/>
            <person name="Aime M.C."/>
        </authorList>
    </citation>
    <scope>NUCLEOTIDE SEQUENCE [LARGE SCALE GENOMIC DNA]</scope>
    <source>
        <strain evidence="1 2">MCA 4658</strain>
    </source>
</reference>
<dbReference type="Proteomes" id="UP000245783">
    <property type="component" value="Unassembled WGS sequence"/>
</dbReference>
<evidence type="ECO:0000313" key="1">
    <source>
        <dbReference type="EMBL" id="PWN42749.1"/>
    </source>
</evidence>
<dbReference type="GeneID" id="37031984"/>
<sequence>MLSGCRNRALCVELLRQSYRATRTRADATEPEHCSVDPTLLVRWDPLTELLRASSSLLRPTTWVVRCGRYYPSFHTCLGIRSRSGHRVNRTSCANPTRTALQQRCGWSASEMSQLGQLSSNAAGTSCVAAILYLSIAYFVQGQCYCQHRMLHRSALLGAAVAESQAGLGMPPFMPLLFCAAS</sequence>
<proteinExistence type="predicted"/>
<gene>
    <name evidence="1" type="ORF">IE81DRAFT_113863</name>
</gene>
<organism evidence="1 2">
    <name type="scientific">Ceraceosorus guamensis</name>
    <dbReference type="NCBI Taxonomy" id="1522189"/>
    <lineage>
        <taxon>Eukaryota</taxon>
        <taxon>Fungi</taxon>
        <taxon>Dikarya</taxon>
        <taxon>Basidiomycota</taxon>
        <taxon>Ustilaginomycotina</taxon>
        <taxon>Exobasidiomycetes</taxon>
        <taxon>Ceraceosorales</taxon>
        <taxon>Ceraceosoraceae</taxon>
        <taxon>Ceraceosorus</taxon>
    </lineage>
</organism>
<dbReference type="RefSeq" id="XP_025369909.1">
    <property type="nucleotide sequence ID" value="XM_025510114.1"/>
</dbReference>
<keyword evidence="2" id="KW-1185">Reference proteome</keyword>
<name>A0A316VZ89_9BASI</name>
<dbReference type="EMBL" id="KZ819376">
    <property type="protein sequence ID" value="PWN42749.1"/>
    <property type="molecule type" value="Genomic_DNA"/>
</dbReference>
<dbReference type="InParanoid" id="A0A316VZ89"/>
<protein>
    <submittedName>
        <fullName evidence="1">Uncharacterized protein</fullName>
    </submittedName>
</protein>